<keyword evidence="1" id="KW-0732">Signal</keyword>
<comment type="caution">
    <text evidence="3">The sequence shown here is derived from an EMBL/GenBank/DDBJ whole genome shotgun (WGS) entry which is preliminary data.</text>
</comment>
<name>A0ABP8ZXY5_9FLAO</name>
<accession>A0ABP8ZXY5</accession>
<dbReference type="InterPro" id="IPR046863">
    <property type="entry name" value="MbnP-like_dom"/>
</dbReference>
<feature type="signal peptide" evidence="1">
    <location>
        <begin position="1"/>
        <end position="22"/>
    </location>
</feature>
<dbReference type="RefSeq" id="WP_264542216.1">
    <property type="nucleotide sequence ID" value="NZ_BAABIP010000017.1"/>
</dbReference>
<dbReference type="PROSITE" id="PS51257">
    <property type="entry name" value="PROKAR_LIPOPROTEIN"/>
    <property type="match status" value="1"/>
</dbReference>
<feature type="domain" description="Copper-binding protein MbnP-like" evidence="2">
    <location>
        <begin position="36"/>
        <end position="236"/>
    </location>
</feature>
<organism evidence="3 4">
    <name type="scientific">Flavobacterium hankyongi</name>
    <dbReference type="NCBI Taxonomy" id="1176532"/>
    <lineage>
        <taxon>Bacteria</taxon>
        <taxon>Pseudomonadati</taxon>
        <taxon>Bacteroidota</taxon>
        <taxon>Flavobacteriia</taxon>
        <taxon>Flavobacteriales</taxon>
        <taxon>Flavobacteriaceae</taxon>
        <taxon>Flavobacterium</taxon>
    </lineage>
</organism>
<evidence type="ECO:0000259" key="2">
    <source>
        <dbReference type="Pfam" id="PF20243"/>
    </source>
</evidence>
<proteinExistence type="predicted"/>
<feature type="chain" id="PRO_5045667377" description="Copper-binding protein MbnP-like domain-containing protein" evidence="1">
    <location>
        <begin position="23"/>
        <end position="269"/>
    </location>
</feature>
<evidence type="ECO:0000313" key="4">
    <source>
        <dbReference type="Proteomes" id="UP001500141"/>
    </source>
</evidence>
<reference evidence="4" key="1">
    <citation type="journal article" date="2019" name="Int. J. Syst. Evol. Microbiol.">
        <title>The Global Catalogue of Microorganisms (GCM) 10K type strain sequencing project: providing services to taxonomists for standard genome sequencing and annotation.</title>
        <authorList>
            <consortium name="The Broad Institute Genomics Platform"/>
            <consortium name="The Broad Institute Genome Sequencing Center for Infectious Disease"/>
            <person name="Wu L."/>
            <person name="Ma J."/>
        </authorList>
    </citation>
    <scope>NUCLEOTIDE SEQUENCE [LARGE SCALE GENOMIC DNA]</scope>
    <source>
        <strain evidence="4">JCM 18198</strain>
    </source>
</reference>
<evidence type="ECO:0000256" key="1">
    <source>
        <dbReference type="SAM" id="SignalP"/>
    </source>
</evidence>
<dbReference type="Proteomes" id="UP001500141">
    <property type="component" value="Unassembled WGS sequence"/>
</dbReference>
<dbReference type="Pfam" id="PF20243">
    <property type="entry name" value="MbnP"/>
    <property type="match status" value="1"/>
</dbReference>
<protein>
    <recommendedName>
        <fullName evidence="2">Copper-binding protein MbnP-like domain-containing protein</fullName>
    </recommendedName>
</protein>
<sequence length="269" mass="29300">MKFQLKNIVAVMAMALAFVSCSNDDENPANNITGTGKLDVEYDNVFGSADLILNSQANVTSQGETLNVSDVKYIISNIVLTKEDGSTFVYPKAQGYFIVSEANEASRVLKLENIPAGNYTKIKFGIGVDEAQYNAGQTVQGDFFAYAQDEDMAWSWSAGYKHLLFEGMFTSSSVTTSTQFMIHTGKSGADYNYKEVTLNFPDKALVRTNITPDVHIFADVAKIIDGTNKIKLSDNNMGGMGAMIMSGSNLALITANLSNMFTVNHVHND</sequence>
<dbReference type="EMBL" id="BAABIP010000017">
    <property type="protein sequence ID" value="GAA4769370.1"/>
    <property type="molecule type" value="Genomic_DNA"/>
</dbReference>
<gene>
    <name evidence="3" type="ORF">GCM10023230_19180</name>
</gene>
<keyword evidence="4" id="KW-1185">Reference proteome</keyword>
<evidence type="ECO:0000313" key="3">
    <source>
        <dbReference type="EMBL" id="GAA4769370.1"/>
    </source>
</evidence>